<dbReference type="Gene3D" id="3.40.630.30">
    <property type="match status" value="1"/>
</dbReference>
<dbReference type="EMBL" id="QEYD01000016">
    <property type="protein sequence ID" value="PWE26760.1"/>
    <property type="molecule type" value="Genomic_DNA"/>
</dbReference>
<dbReference type="GeneID" id="94367216"/>
<dbReference type="AlphaFoldDB" id="A0A2U2C4E5"/>
<dbReference type="SUPFAM" id="SSF55729">
    <property type="entry name" value="Acyl-CoA N-acyltransferases (Nat)"/>
    <property type="match status" value="1"/>
</dbReference>
<sequence>MSLPRLFPATDADLPEIEDFLRVRAESSMFLRSNLREHGLGNTEAPRAMDVVLTRDAAGAITGVFGLTNAGCGTFQAPQADPATWQAVASWIGARRFLGLTGAVLQVKQACTALKMDDPAQASCRIEPLYGLDLSRLREDGLAPGANRRPLPADLPLLEAWYTASETETLGAAPERATALGRSRAARAILEQTARIFERDGVPLAMTAFNARLPDMVQVGGVYTPPRHRNAGAARSAVALHLAEARACGVSQAILSAASPAASRAYEAIGFERIGDFAIALLTTPRGPVDA</sequence>
<gene>
    <name evidence="2" type="ORF">C4N9_20185</name>
</gene>
<dbReference type="InterPro" id="IPR016181">
    <property type="entry name" value="Acyl_CoA_acyltransferase"/>
</dbReference>
<proteinExistence type="predicted"/>
<keyword evidence="2" id="KW-0808">Transferase</keyword>
<dbReference type="GO" id="GO:0016747">
    <property type="term" value="F:acyltransferase activity, transferring groups other than amino-acyl groups"/>
    <property type="evidence" value="ECO:0007669"/>
    <property type="project" value="InterPro"/>
</dbReference>
<dbReference type="Proteomes" id="UP000244940">
    <property type="component" value="Unassembled WGS sequence"/>
</dbReference>
<evidence type="ECO:0000313" key="3">
    <source>
        <dbReference type="Proteomes" id="UP000244940"/>
    </source>
</evidence>
<dbReference type="InterPro" id="IPR000182">
    <property type="entry name" value="GNAT_dom"/>
</dbReference>
<comment type="caution">
    <text evidence="2">The sequence shown here is derived from an EMBL/GenBank/DDBJ whole genome shotgun (WGS) entry which is preliminary data.</text>
</comment>
<dbReference type="Pfam" id="PF00583">
    <property type="entry name" value="Acetyltransf_1"/>
    <property type="match status" value="1"/>
</dbReference>
<dbReference type="RefSeq" id="WP_109535145.1">
    <property type="nucleotide sequence ID" value="NZ_QEYD01000016.1"/>
</dbReference>
<organism evidence="2 3">
    <name type="scientific">Pararhodobacter marinus</name>
    <dbReference type="NCBI Taxonomy" id="2184063"/>
    <lineage>
        <taxon>Bacteria</taxon>
        <taxon>Pseudomonadati</taxon>
        <taxon>Pseudomonadota</taxon>
        <taxon>Alphaproteobacteria</taxon>
        <taxon>Rhodobacterales</taxon>
        <taxon>Paracoccaceae</taxon>
        <taxon>Pararhodobacter</taxon>
    </lineage>
</organism>
<accession>A0A2U2C4E5</accession>
<dbReference type="OrthoDB" id="7365268at2"/>
<name>A0A2U2C4E5_9RHOB</name>
<evidence type="ECO:0000313" key="2">
    <source>
        <dbReference type="EMBL" id="PWE26760.1"/>
    </source>
</evidence>
<dbReference type="PROSITE" id="PS51186">
    <property type="entry name" value="GNAT"/>
    <property type="match status" value="1"/>
</dbReference>
<evidence type="ECO:0000259" key="1">
    <source>
        <dbReference type="PROSITE" id="PS51186"/>
    </source>
</evidence>
<feature type="domain" description="N-acetyltransferase" evidence="1">
    <location>
        <begin position="146"/>
        <end position="291"/>
    </location>
</feature>
<keyword evidence="3" id="KW-1185">Reference proteome</keyword>
<reference evidence="2 3" key="1">
    <citation type="submission" date="2018-05" db="EMBL/GenBank/DDBJ databases">
        <title>Pararhodobacter marina sp. nov., isolated from deep-sea water of the Indian Ocean.</title>
        <authorList>
            <person name="Lai Q.Sr."/>
            <person name="Liu X."/>
            <person name="Shao Z."/>
        </authorList>
    </citation>
    <scope>NUCLEOTIDE SEQUENCE [LARGE SCALE GENOMIC DNA]</scope>
    <source>
        <strain evidence="2 3">CIC4N-9</strain>
    </source>
</reference>
<protein>
    <submittedName>
        <fullName evidence="2">N-acetyltransferase</fullName>
    </submittedName>
</protein>